<comment type="subcellular location">
    <subcellularLocation>
        <location evidence="1">Cell membrane</location>
        <topology evidence="1">Multi-pass membrane protein</topology>
    </subcellularLocation>
</comment>
<evidence type="ECO:0000313" key="9">
    <source>
        <dbReference type="Proteomes" id="UP000216991"/>
    </source>
</evidence>
<dbReference type="GO" id="GO:0005886">
    <property type="term" value="C:plasma membrane"/>
    <property type="evidence" value="ECO:0007669"/>
    <property type="project" value="UniProtKB-SubCell"/>
</dbReference>
<dbReference type="PANTHER" id="PTHR35007:SF2">
    <property type="entry name" value="PILUS ASSEMBLE PROTEIN"/>
    <property type="match status" value="1"/>
</dbReference>
<reference evidence="8 9" key="1">
    <citation type="submission" date="2017-07" db="EMBL/GenBank/DDBJ databases">
        <title>Sandarakinorhabdus cyanobacteriorum sp. nov., a novel bacterium isolated from cyanobacterial aggregates in a eutrophic lake.</title>
        <authorList>
            <person name="Cai H."/>
        </authorList>
    </citation>
    <scope>NUCLEOTIDE SEQUENCE [LARGE SCALE GENOMIC DNA]</scope>
    <source>
        <strain evidence="8 9">TH057</strain>
    </source>
</reference>
<dbReference type="Proteomes" id="UP000216991">
    <property type="component" value="Unassembled WGS sequence"/>
</dbReference>
<organism evidence="8 9">
    <name type="scientific">Sandarakinorhabdus cyanobacteriorum</name>
    <dbReference type="NCBI Taxonomy" id="1981098"/>
    <lineage>
        <taxon>Bacteria</taxon>
        <taxon>Pseudomonadati</taxon>
        <taxon>Pseudomonadota</taxon>
        <taxon>Alphaproteobacteria</taxon>
        <taxon>Sphingomonadales</taxon>
        <taxon>Sphingosinicellaceae</taxon>
        <taxon>Sandarakinorhabdus</taxon>
    </lineage>
</organism>
<dbReference type="OrthoDB" id="9810662at2"/>
<dbReference type="InterPro" id="IPR018076">
    <property type="entry name" value="T2SS_GspF_dom"/>
</dbReference>
<accession>A0A255YAC6</accession>
<feature type="transmembrane region" description="Helical" evidence="6">
    <location>
        <begin position="12"/>
        <end position="32"/>
    </location>
</feature>
<evidence type="ECO:0000256" key="3">
    <source>
        <dbReference type="ARBA" id="ARBA00022692"/>
    </source>
</evidence>
<feature type="transmembrane region" description="Helical" evidence="6">
    <location>
        <begin position="282"/>
        <end position="308"/>
    </location>
</feature>
<evidence type="ECO:0000256" key="2">
    <source>
        <dbReference type="ARBA" id="ARBA00022475"/>
    </source>
</evidence>
<protein>
    <recommendedName>
        <fullName evidence="7">Type II secretion system protein GspF domain-containing protein</fullName>
    </recommendedName>
</protein>
<dbReference type="RefSeq" id="WP_094474612.1">
    <property type="nucleotide sequence ID" value="NZ_NOXT01000121.1"/>
</dbReference>
<proteinExistence type="predicted"/>
<keyword evidence="9" id="KW-1185">Reference proteome</keyword>
<feature type="domain" description="Type II secretion system protein GspF" evidence="7">
    <location>
        <begin position="175"/>
        <end position="303"/>
    </location>
</feature>
<comment type="caution">
    <text evidence="8">The sequence shown here is derived from an EMBL/GenBank/DDBJ whole genome shotgun (WGS) entry which is preliminary data.</text>
</comment>
<feature type="transmembrane region" description="Helical" evidence="6">
    <location>
        <begin position="108"/>
        <end position="131"/>
    </location>
</feature>
<dbReference type="PANTHER" id="PTHR35007">
    <property type="entry name" value="INTEGRAL MEMBRANE PROTEIN-RELATED"/>
    <property type="match status" value="1"/>
</dbReference>
<keyword evidence="2" id="KW-1003">Cell membrane</keyword>
<dbReference type="Pfam" id="PF00482">
    <property type="entry name" value="T2SSF"/>
    <property type="match status" value="1"/>
</dbReference>
<dbReference type="AlphaFoldDB" id="A0A255YAC6"/>
<feature type="transmembrane region" description="Helical" evidence="6">
    <location>
        <begin position="137"/>
        <end position="156"/>
    </location>
</feature>
<keyword evidence="4 6" id="KW-1133">Transmembrane helix</keyword>
<evidence type="ECO:0000256" key="6">
    <source>
        <dbReference type="SAM" id="Phobius"/>
    </source>
</evidence>
<evidence type="ECO:0000256" key="5">
    <source>
        <dbReference type="ARBA" id="ARBA00023136"/>
    </source>
</evidence>
<keyword evidence="5 6" id="KW-0472">Membrane</keyword>
<evidence type="ECO:0000313" key="8">
    <source>
        <dbReference type="EMBL" id="OYQ25654.1"/>
    </source>
</evidence>
<sequence>MALTGDLANWIVLGLVFIAVVLVVLALAPIVLGRTDIKARLAAQGGGSAPDAGPGSIRNDIATGTWSRLVQEIERRGIGLTDSTSDKLVEKLAMAGFDQSYAPRAFTLARAVATLALPSFVLLLITISGNWPSSTKLYVMLIGAAALGLYVPGIIVSSRASERAKEILNGFPDTLDLMLVCLEAGLGIDAAFSRVGAEITGSHPLLARLFAQVSLELRAGRSREVALRMLARKSGVAEITAFTTLIIQSDKLGASVASALRIYSAEMREARRLRAEEKAHRIPVLLSVPLVCFMLPVMVAVLMLPAAIGMRDAMQTATDASESK</sequence>
<evidence type="ECO:0000256" key="1">
    <source>
        <dbReference type="ARBA" id="ARBA00004651"/>
    </source>
</evidence>
<gene>
    <name evidence="8" type="ORF">CHU93_13030</name>
</gene>
<evidence type="ECO:0000256" key="4">
    <source>
        <dbReference type="ARBA" id="ARBA00022989"/>
    </source>
</evidence>
<keyword evidence="3 6" id="KW-0812">Transmembrane</keyword>
<dbReference type="EMBL" id="NOXT01000121">
    <property type="protein sequence ID" value="OYQ25654.1"/>
    <property type="molecule type" value="Genomic_DNA"/>
</dbReference>
<evidence type="ECO:0000259" key="7">
    <source>
        <dbReference type="Pfam" id="PF00482"/>
    </source>
</evidence>
<name>A0A255YAC6_9SPHN</name>